<reference evidence="2" key="1">
    <citation type="submission" date="2020-05" db="EMBL/GenBank/DDBJ databases">
        <title>Phylogenomic resolution of chytrid fungi.</title>
        <authorList>
            <person name="Stajich J.E."/>
            <person name="Amses K."/>
            <person name="Simmons R."/>
            <person name="Seto K."/>
            <person name="Myers J."/>
            <person name="Bonds A."/>
            <person name="Quandt C.A."/>
            <person name="Barry K."/>
            <person name="Liu P."/>
            <person name="Grigoriev I."/>
            <person name="Longcore J.E."/>
            <person name="James T.Y."/>
        </authorList>
    </citation>
    <scope>NUCLEOTIDE SEQUENCE</scope>
    <source>
        <strain evidence="2">PLAUS21</strain>
    </source>
</reference>
<sequence length="381" mass="45213">MENANWKEKYEILLKKLEVIEANLEEHRLLSTKLNRFYMKSDRIDNGIHKQESGCKTLNNQEEIKSSNERNIPPEVENNKKNENTKIVKQFNEAIQHESKTISDNQINTKLNKTVHEESELYSNIKLREREFLNVCNKLNDEFNSFRTQFLQHYNIYENINEILIQERDRNFIQSREINKLTAACSLLQKRCSRLEQERDTVQAALQRSEIENQKSSTAVRLMKRMQSDFEAISKKFEDIHQVKSKLEEKSQHVLLLERLLDKKNDEVKTKDSLIFALQNQSAKTTVEKQSMVSFKSNLNEYENQSNALDRLQAELKKCQLNRVKWKSLHLKQVEINKILKEKLEKKSLTIKELEKEVQEMNKLRIRLGEMQMHLGNHNKL</sequence>
<feature type="coiled-coil region" evidence="1">
    <location>
        <begin position="295"/>
        <end position="371"/>
    </location>
</feature>
<evidence type="ECO:0000313" key="3">
    <source>
        <dbReference type="Proteomes" id="UP001210925"/>
    </source>
</evidence>
<gene>
    <name evidence="2" type="ORF">HK103_001658</name>
</gene>
<dbReference type="Proteomes" id="UP001210925">
    <property type="component" value="Unassembled WGS sequence"/>
</dbReference>
<dbReference type="AlphaFoldDB" id="A0AAD5UDQ7"/>
<feature type="coiled-coil region" evidence="1">
    <location>
        <begin position="178"/>
        <end position="212"/>
    </location>
</feature>
<keyword evidence="1" id="KW-0175">Coiled coil</keyword>
<evidence type="ECO:0000313" key="2">
    <source>
        <dbReference type="EMBL" id="KAJ3252288.1"/>
    </source>
</evidence>
<keyword evidence="3" id="KW-1185">Reference proteome</keyword>
<name>A0AAD5UDQ7_9FUNG</name>
<comment type="caution">
    <text evidence="2">The sequence shown here is derived from an EMBL/GenBank/DDBJ whole genome shotgun (WGS) entry which is preliminary data.</text>
</comment>
<proteinExistence type="predicted"/>
<accession>A0AAD5UDQ7</accession>
<protein>
    <submittedName>
        <fullName evidence="2">Uncharacterized protein</fullName>
    </submittedName>
</protein>
<organism evidence="2 3">
    <name type="scientific">Boothiomyces macroporosus</name>
    <dbReference type="NCBI Taxonomy" id="261099"/>
    <lineage>
        <taxon>Eukaryota</taxon>
        <taxon>Fungi</taxon>
        <taxon>Fungi incertae sedis</taxon>
        <taxon>Chytridiomycota</taxon>
        <taxon>Chytridiomycota incertae sedis</taxon>
        <taxon>Chytridiomycetes</taxon>
        <taxon>Rhizophydiales</taxon>
        <taxon>Terramycetaceae</taxon>
        <taxon>Boothiomyces</taxon>
    </lineage>
</organism>
<evidence type="ECO:0000256" key="1">
    <source>
        <dbReference type="SAM" id="Coils"/>
    </source>
</evidence>
<dbReference type="EMBL" id="JADGKB010000147">
    <property type="protein sequence ID" value="KAJ3252288.1"/>
    <property type="molecule type" value="Genomic_DNA"/>
</dbReference>
<feature type="coiled-coil region" evidence="1">
    <location>
        <begin position="3"/>
        <end position="30"/>
    </location>
</feature>